<evidence type="ECO:0000313" key="1">
    <source>
        <dbReference type="EMBL" id="HJF13948.1"/>
    </source>
</evidence>
<reference evidence="1" key="3">
    <citation type="submission" date="2021-09" db="EMBL/GenBank/DDBJ databases">
        <authorList>
            <person name="Gilroy R."/>
        </authorList>
    </citation>
    <scope>NUCLEOTIDE SEQUENCE</scope>
    <source>
        <strain evidence="1">ChiHjej13B12-14962</strain>
    </source>
</reference>
<dbReference type="AlphaFoldDB" id="A0A1B7LYQ0"/>
<evidence type="ECO:0008006" key="4">
    <source>
        <dbReference type="Google" id="ProtNLM"/>
    </source>
</evidence>
<dbReference type="STRING" id="1837282.A6F49_11150"/>
<reference evidence="1" key="2">
    <citation type="journal article" date="2021" name="PeerJ">
        <title>Extensive microbial diversity within the chicken gut microbiome revealed by metagenomics and culture.</title>
        <authorList>
            <person name="Gilroy R."/>
            <person name="Ravi A."/>
            <person name="Getino M."/>
            <person name="Pursley I."/>
            <person name="Horton D.L."/>
            <person name="Alikhan N.F."/>
            <person name="Baker D."/>
            <person name="Gharbi K."/>
            <person name="Hall N."/>
            <person name="Watson M."/>
            <person name="Adriaenssens E.M."/>
            <person name="Foster-Nyarko E."/>
            <person name="Jarju S."/>
            <person name="Secka A."/>
            <person name="Antonio M."/>
            <person name="Oren A."/>
            <person name="Chaudhuri R.R."/>
            <person name="La Ragione R."/>
            <person name="Hildebrand F."/>
            <person name="Pallen M.J."/>
        </authorList>
    </citation>
    <scope>NUCLEOTIDE SEQUENCE</scope>
    <source>
        <strain evidence="1">ChiHjej13B12-14962</strain>
    </source>
</reference>
<keyword evidence="3" id="KW-1185">Reference proteome</keyword>
<gene>
    <name evidence="2" type="ORF">A6F49_11150</name>
    <name evidence="1" type="ORF">K8V32_03980</name>
</gene>
<dbReference type="EMBL" id="LXEY01000019">
    <property type="protein sequence ID" value="OAV60512.1"/>
    <property type="molecule type" value="Genomic_DNA"/>
</dbReference>
<protein>
    <recommendedName>
        <fullName evidence="4">Iron-sulfur cluster repair di-iron protein, ric</fullName>
    </recommendedName>
</protein>
<dbReference type="Proteomes" id="UP000078292">
    <property type="component" value="Unassembled WGS sequence"/>
</dbReference>
<proteinExistence type="predicted"/>
<reference evidence="2 3" key="1">
    <citation type="submission" date="2016-04" db="EMBL/GenBank/DDBJ databases">
        <title>First whole genome shotgun sequence of the bacterium Enteractinococcus sp. strain UASWS1574.</title>
        <authorList>
            <person name="Crovadore J."/>
            <person name="Chablais R."/>
            <person name="Lefort F."/>
        </authorList>
    </citation>
    <scope>NUCLEOTIDE SEQUENCE [LARGE SCALE GENOMIC DNA]</scope>
    <source>
        <strain evidence="2 3">UASWS1574</strain>
    </source>
</reference>
<name>A0A1B7LYQ0_9MICC</name>
<evidence type="ECO:0000313" key="2">
    <source>
        <dbReference type="EMBL" id="OAV60512.1"/>
    </source>
</evidence>
<dbReference type="Proteomes" id="UP000703315">
    <property type="component" value="Unassembled WGS sequence"/>
</dbReference>
<accession>A0A1B7LYQ0</accession>
<comment type="caution">
    <text evidence="2">The sequence shown here is derived from an EMBL/GenBank/DDBJ whole genome shotgun (WGS) entry which is preliminary data.</text>
</comment>
<dbReference type="EMBL" id="DYXC01000053">
    <property type="protein sequence ID" value="HJF13948.1"/>
    <property type="molecule type" value="Genomic_DNA"/>
</dbReference>
<dbReference type="RefSeq" id="WP_043058064.1">
    <property type="nucleotide sequence ID" value="NZ_DYXC01000053.1"/>
</dbReference>
<organism evidence="2 3">
    <name type="scientific">Enteractinococcus helveticum</name>
    <dbReference type="NCBI Taxonomy" id="1837282"/>
    <lineage>
        <taxon>Bacteria</taxon>
        <taxon>Bacillati</taxon>
        <taxon>Actinomycetota</taxon>
        <taxon>Actinomycetes</taxon>
        <taxon>Micrococcales</taxon>
        <taxon>Micrococcaceae</taxon>
    </lineage>
</organism>
<evidence type="ECO:0000313" key="3">
    <source>
        <dbReference type="Proteomes" id="UP000078292"/>
    </source>
</evidence>
<sequence length="87" mass="9778">MTNRHIEKAAQLAPIVERVHGGHHPELTRVREITQALHQSDNTANIPELFQELRTVTDNYAIPNDVCEAFGAMYQALERSDKQQAAA</sequence>
<dbReference type="OrthoDB" id="9797132at2"/>